<evidence type="ECO:0000256" key="5">
    <source>
        <dbReference type="ARBA" id="ARBA00023136"/>
    </source>
</evidence>
<dbReference type="Gramene" id="Os12t0132500-00">
    <property type="protein sequence ID" value="Os12t0132500-00"/>
    <property type="gene ID" value="Os12g0132500"/>
</dbReference>
<dbReference type="AlphaFoldDB" id="A0A0P0Y6P8"/>
<dbReference type="PANTHER" id="PTHR23504:SF30">
    <property type="entry name" value="FACILITATOR SUPERFAMILY ANTIPORTER, PUTATIVE, EXPRESSED-RELATED"/>
    <property type="match status" value="1"/>
</dbReference>
<keyword evidence="2" id="KW-0813">Transport</keyword>
<dbReference type="PaxDb" id="39947-A0A0P0Y6P8"/>
<dbReference type="PANTHER" id="PTHR23504">
    <property type="entry name" value="MAJOR FACILITATOR SUPERFAMILY DOMAIN-CONTAINING PROTEIN 10"/>
    <property type="match status" value="1"/>
</dbReference>
<sequence>MSEEAPPSSPVMRAVFYDGCPGCAMERKLESSQGIPYKEFFFVGITTIASSLPISSLFPFLYLMIEDLHVAKKEQDIGLYAGFLGASYMIGRCLPHSFGV</sequence>
<evidence type="ECO:0000256" key="1">
    <source>
        <dbReference type="ARBA" id="ARBA00004141"/>
    </source>
</evidence>
<reference evidence="7 8" key="2">
    <citation type="journal article" date="2013" name="Plant Cell Physiol.">
        <title>Rice Annotation Project Database (RAP-DB): an integrative and interactive database for rice genomics.</title>
        <authorList>
            <person name="Sakai H."/>
            <person name="Lee S.S."/>
            <person name="Tanaka T."/>
            <person name="Numa H."/>
            <person name="Kim J."/>
            <person name="Kawahara Y."/>
            <person name="Wakimoto H."/>
            <person name="Yang C.C."/>
            <person name="Iwamoto M."/>
            <person name="Abe T."/>
            <person name="Yamada Y."/>
            <person name="Muto A."/>
            <person name="Inokuchi H."/>
            <person name="Ikemura T."/>
            <person name="Matsumoto T."/>
            <person name="Sasaki T."/>
            <person name="Itoh T."/>
        </authorList>
    </citation>
    <scope>NUCLEOTIDE SEQUENCE [LARGE SCALE GENOMIC DNA]</scope>
    <source>
        <strain evidence="8">cv. Nipponbare</strain>
    </source>
</reference>
<dbReference type="eggNOG" id="KOG2615">
    <property type="taxonomic scope" value="Eukaryota"/>
</dbReference>
<organism evidence="7 8">
    <name type="scientific">Oryza sativa subsp. japonica</name>
    <name type="common">Rice</name>
    <dbReference type="NCBI Taxonomy" id="39947"/>
    <lineage>
        <taxon>Eukaryota</taxon>
        <taxon>Viridiplantae</taxon>
        <taxon>Streptophyta</taxon>
        <taxon>Embryophyta</taxon>
        <taxon>Tracheophyta</taxon>
        <taxon>Spermatophyta</taxon>
        <taxon>Magnoliopsida</taxon>
        <taxon>Liliopsida</taxon>
        <taxon>Poales</taxon>
        <taxon>Poaceae</taxon>
        <taxon>BOP clade</taxon>
        <taxon>Oryzoideae</taxon>
        <taxon>Oryzeae</taxon>
        <taxon>Oryzinae</taxon>
        <taxon>Oryza</taxon>
        <taxon>Oryza sativa</taxon>
    </lineage>
</organism>
<evidence type="ECO:0000256" key="2">
    <source>
        <dbReference type="ARBA" id="ARBA00022448"/>
    </source>
</evidence>
<reference evidence="7 8" key="3">
    <citation type="journal article" date="2013" name="Rice">
        <title>Improvement of the Oryza sativa Nipponbare reference genome using next generation sequence and optical map data.</title>
        <authorList>
            <person name="Kawahara Y."/>
            <person name="de la Bastide M."/>
            <person name="Hamilton J.P."/>
            <person name="Kanamori H."/>
            <person name="McCombie W.R."/>
            <person name="Ouyang S."/>
            <person name="Schwartz D.C."/>
            <person name="Tanaka T."/>
            <person name="Wu J."/>
            <person name="Zhou S."/>
            <person name="Childs K.L."/>
            <person name="Davidson R.M."/>
            <person name="Lin H."/>
            <person name="Quesada-Ocampo L."/>
            <person name="Vaillancourt B."/>
            <person name="Sakai H."/>
            <person name="Lee S.S."/>
            <person name="Kim J."/>
            <person name="Numa H."/>
            <person name="Itoh T."/>
            <person name="Buell C.R."/>
            <person name="Matsumoto T."/>
        </authorList>
    </citation>
    <scope>NUCLEOTIDE SEQUENCE [LARGE SCALE GENOMIC DNA]</scope>
    <source>
        <strain evidence="8">cv. Nipponbare</strain>
    </source>
</reference>
<keyword evidence="4 6" id="KW-1133">Transmembrane helix</keyword>
<accession>A0A0P0Y6P8</accession>
<dbReference type="InParanoid" id="A0A0P0Y6P8"/>
<keyword evidence="8" id="KW-1185">Reference proteome</keyword>
<dbReference type="GO" id="GO:0016020">
    <property type="term" value="C:membrane"/>
    <property type="evidence" value="ECO:0007669"/>
    <property type="project" value="UniProtKB-SubCell"/>
</dbReference>
<dbReference type="STRING" id="39947.A0A0P0Y6P8"/>
<evidence type="ECO:0000256" key="4">
    <source>
        <dbReference type="ARBA" id="ARBA00022989"/>
    </source>
</evidence>
<keyword evidence="3 6" id="KW-0812">Transmembrane</keyword>
<dbReference type="Proteomes" id="UP000059680">
    <property type="component" value="Chromosome 12"/>
</dbReference>
<evidence type="ECO:0000256" key="3">
    <source>
        <dbReference type="ARBA" id="ARBA00022692"/>
    </source>
</evidence>
<name>A0A0P0Y6P8_ORYSJ</name>
<dbReference type="FunCoup" id="A0A0P0Y6P8">
    <property type="interactions" value="2"/>
</dbReference>
<dbReference type="EMBL" id="AP014968">
    <property type="protein sequence ID" value="BAT15760.1"/>
    <property type="molecule type" value="Genomic_DNA"/>
</dbReference>
<reference evidence="8" key="1">
    <citation type="journal article" date="2005" name="Nature">
        <title>The map-based sequence of the rice genome.</title>
        <authorList>
            <consortium name="International rice genome sequencing project (IRGSP)"/>
            <person name="Matsumoto T."/>
            <person name="Wu J."/>
            <person name="Kanamori H."/>
            <person name="Katayose Y."/>
            <person name="Fujisawa M."/>
            <person name="Namiki N."/>
            <person name="Mizuno H."/>
            <person name="Yamamoto K."/>
            <person name="Antonio B.A."/>
            <person name="Baba T."/>
            <person name="Sakata K."/>
            <person name="Nagamura Y."/>
            <person name="Aoki H."/>
            <person name="Arikawa K."/>
            <person name="Arita K."/>
            <person name="Bito T."/>
            <person name="Chiden Y."/>
            <person name="Fujitsuka N."/>
            <person name="Fukunaka R."/>
            <person name="Hamada M."/>
            <person name="Harada C."/>
            <person name="Hayashi A."/>
            <person name="Hijishita S."/>
            <person name="Honda M."/>
            <person name="Hosokawa S."/>
            <person name="Ichikawa Y."/>
            <person name="Idonuma A."/>
            <person name="Iijima M."/>
            <person name="Ikeda M."/>
            <person name="Ikeno M."/>
            <person name="Ito K."/>
            <person name="Ito S."/>
            <person name="Ito T."/>
            <person name="Ito Y."/>
            <person name="Ito Y."/>
            <person name="Iwabuchi A."/>
            <person name="Kamiya K."/>
            <person name="Karasawa W."/>
            <person name="Kurita K."/>
            <person name="Katagiri S."/>
            <person name="Kikuta A."/>
            <person name="Kobayashi H."/>
            <person name="Kobayashi N."/>
            <person name="Machita K."/>
            <person name="Maehara T."/>
            <person name="Masukawa M."/>
            <person name="Mizubayashi T."/>
            <person name="Mukai Y."/>
            <person name="Nagasaki H."/>
            <person name="Nagata Y."/>
            <person name="Naito S."/>
            <person name="Nakashima M."/>
            <person name="Nakama Y."/>
            <person name="Nakamichi Y."/>
            <person name="Nakamura M."/>
            <person name="Meguro A."/>
            <person name="Negishi M."/>
            <person name="Ohta I."/>
            <person name="Ohta T."/>
            <person name="Okamoto M."/>
            <person name="Ono N."/>
            <person name="Saji S."/>
            <person name="Sakaguchi M."/>
            <person name="Sakai K."/>
            <person name="Shibata M."/>
            <person name="Shimokawa T."/>
            <person name="Song J."/>
            <person name="Takazaki Y."/>
            <person name="Terasawa K."/>
            <person name="Tsugane M."/>
            <person name="Tsuji K."/>
            <person name="Ueda S."/>
            <person name="Waki K."/>
            <person name="Yamagata H."/>
            <person name="Yamamoto M."/>
            <person name="Yamamoto S."/>
            <person name="Yamane H."/>
            <person name="Yoshiki S."/>
            <person name="Yoshihara R."/>
            <person name="Yukawa K."/>
            <person name="Zhong H."/>
            <person name="Yano M."/>
            <person name="Yuan Q."/>
            <person name="Ouyang S."/>
            <person name="Liu J."/>
            <person name="Jones K.M."/>
            <person name="Gansberger K."/>
            <person name="Moffat K."/>
            <person name="Hill J."/>
            <person name="Bera J."/>
            <person name="Fadrosh D."/>
            <person name="Jin S."/>
            <person name="Johri S."/>
            <person name="Kim M."/>
            <person name="Overton L."/>
            <person name="Reardon M."/>
            <person name="Tsitrin T."/>
            <person name="Vuong H."/>
            <person name="Weaver B."/>
            <person name="Ciecko A."/>
            <person name="Tallon L."/>
            <person name="Jackson J."/>
            <person name="Pai G."/>
            <person name="Aken S.V."/>
            <person name="Utterback T."/>
            <person name="Reidmuller S."/>
            <person name="Feldblyum T."/>
            <person name="Hsiao J."/>
            <person name="Zismann V."/>
            <person name="Iobst S."/>
            <person name="de Vazeille A.R."/>
            <person name="Buell C.R."/>
            <person name="Ying K."/>
            <person name="Li Y."/>
            <person name="Lu T."/>
            <person name="Huang Y."/>
            <person name="Zhao Q."/>
            <person name="Feng Q."/>
            <person name="Zhang L."/>
            <person name="Zhu J."/>
            <person name="Weng Q."/>
            <person name="Mu J."/>
            <person name="Lu Y."/>
            <person name="Fan D."/>
            <person name="Liu Y."/>
            <person name="Guan J."/>
            <person name="Zhang Y."/>
            <person name="Yu S."/>
            <person name="Liu X."/>
            <person name="Zhang Y."/>
            <person name="Hong G."/>
            <person name="Han B."/>
            <person name="Choisne N."/>
            <person name="Demange N."/>
            <person name="Orjeda G."/>
            <person name="Samain S."/>
            <person name="Cattolico L."/>
            <person name="Pelletier E."/>
            <person name="Couloux A."/>
            <person name="Segurens B."/>
            <person name="Wincker P."/>
            <person name="D'Hont A."/>
            <person name="Scarpelli C."/>
            <person name="Weissenbach J."/>
            <person name="Salanoubat M."/>
            <person name="Quetier F."/>
            <person name="Yu Y."/>
            <person name="Kim H.R."/>
            <person name="Rambo T."/>
            <person name="Currie J."/>
            <person name="Collura K."/>
            <person name="Luo M."/>
            <person name="Yang T."/>
            <person name="Ammiraju J.S.S."/>
            <person name="Engler F."/>
            <person name="Soderlund C."/>
            <person name="Wing R.A."/>
            <person name="Palmer L.E."/>
            <person name="de la Bastide M."/>
            <person name="Spiegel L."/>
            <person name="Nascimento L."/>
            <person name="Zutavern T."/>
            <person name="O'Shaughnessy A."/>
            <person name="Dike S."/>
            <person name="Dedhia N."/>
            <person name="Preston R."/>
            <person name="Balija V."/>
            <person name="McCombie W.R."/>
            <person name="Chow T."/>
            <person name="Chen H."/>
            <person name="Chung M."/>
            <person name="Chen C."/>
            <person name="Shaw J."/>
            <person name="Wu H."/>
            <person name="Hsiao K."/>
            <person name="Chao Y."/>
            <person name="Chu M."/>
            <person name="Cheng C."/>
            <person name="Hour A."/>
            <person name="Lee P."/>
            <person name="Lin S."/>
            <person name="Lin Y."/>
            <person name="Liou J."/>
            <person name="Liu S."/>
            <person name="Hsing Y."/>
            <person name="Raghuvanshi S."/>
            <person name="Mohanty A."/>
            <person name="Bharti A.K."/>
            <person name="Gaur A."/>
            <person name="Gupta V."/>
            <person name="Kumar D."/>
            <person name="Ravi V."/>
            <person name="Vij S."/>
            <person name="Kapur A."/>
            <person name="Khurana P."/>
            <person name="Khurana P."/>
            <person name="Khurana J.P."/>
            <person name="Tyagi A.K."/>
            <person name="Gaikwad K."/>
            <person name="Singh A."/>
            <person name="Dalal V."/>
            <person name="Srivastava S."/>
            <person name="Dixit A."/>
            <person name="Pal A.K."/>
            <person name="Ghazi I.A."/>
            <person name="Yadav M."/>
            <person name="Pandit A."/>
            <person name="Bhargava A."/>
            <person name="Sureshbabu K."/>
            <person name="Batra K."/>
            <person name="Sharma T.R."/>
            <person name="Mohapatra T."/>
            <person name="Singh N.K."/>
            <person name="Messing J."/>
            <person name="Nelson A.B."/>
            <person name="Fuks G."/>
            <person name="Kavchok S."/>
            <person name="Keizer G."/>
            <person name="Linton E."/>
            <person name="Llaca V."/>
            <person name="Song R."/>
            <person name="Tanyolac B."/>
            <person name="Young S."/>
            <person name="Ho-Il K."/>
            <person name="Hahn J.H."/>
            <person name="Sangsakoo G."/>
            <person name="Vanavichit A."/>
            <person name="de Mattos Luiz.A.T."/>
            <person name="Zimmer P.D."/>
            <person name="Malone G."/>
            <person name="Dellagostin O."/>
            <person name="de Oliveira A.C."/>
            <person name="Bevan M."/>
            <person name="Bancroft I."/>
            <person name="Minx P."/>
            <person name="Cordum H."/>
            <person name="Wilson R."/>
            <person name="Cheng Z."/>
            <person name="Jin W."/>
            <person name="Jiang J."/>
            <person name="Leong S.A."/>
            <person name="Iwama H."/>
            <person name="Gojobori T."/>
            <person name="Itoh T."/>
            <person name="Niimura Y."/>
            <person name="Fujii Y."/>
            <person name="Habara T."/>
            <person name="Sakai H."/>
            <person name="Sato Y."/>
            <person name="Wilson G."/>
            <person name="Kumar K."/>
            <person name="McCouch S."/>
            <person name="Juretic N."/>
            <person name="Hoen D."/>
            <person name="Wright S."/>
            <person name="Bruskiewich R."/>
            <person name="Bureau T."/>
            <person name="Miyao A."/>
            <person name="Hirochika H."/>
            <person name="Nishikawa T."/>
            <person name="Kadowaki K."/>
            <person name="Sugiura M."/>
            <person name="Burr B."/>
            <person name="Sasaki T."/>
        </authorList>
    </citation>
    <scope>NUCLEOTIDE SEQUENCE [LARGE SCALE GENOMIC DNA]</scope>
    <source>
        <strain evidence="8">cv. Nipponbare</strain>
    </source>
</reference>
<evidence type="ECO:0000256" key="6">
    <source>
        <dbReference type="SAM" id="Phobius"/>
    </source>
</evidence>
<gene>
    <name evidence="7" type="ordered locus">Os12g0132500</name>
    <name evidence="7" type="ORF">OSNPB_120132500</name>
</gene>
<proteinExistence type="predicted"/>
<evidence type="ECO:0000313" key="7">
    <source>
        <dbReference type="EMBL" id="BAT15760.1"/>
    </source>
</evidence>
<protein>
    <submittedName>
        <fullName evidence="7">Os12g0132500 protein</fullName>
    </submittedName>
</protein>
<keyword evidence="5 6" id="KW-0472">Membrane</keyword>
<comment type="subcellular location">
    <subcellularLocation>
        <location evidence="1">Membrane</location>
        <topology evidence="1">Multi-pass membrane protein</topology>
    </subcellularLocation>
</comment>
<evidence type="ECO:0000313" key="8">
    <source>
        <dbReference type="Proteomes" id="UP000059680"/>
    </source>
</evidence>
<feature type="transmembrane region" description="Helical" evidence="6">
    <location>
        <begin position="40"/>
        <end position="65"/>
    </location>
</feature>